<keyword evidence="5 9" id="KW-0862">Zinc</keyword>
<dbReference type="PIRSF" id="PIRSF005586">
    <property type="entry name" value="RNApol_RpoM"/>
    <property type="match status" value="1"/>
</dbReference>
<dbReference type="InterPro" id="IPR034014">
    <property type="entry name" value="Zn_ribbon_RPC11_C"/>
</dbReference>
<dbReference type="InterPro" id="IPR019761">
    <property type="entry name" value="DNA-dir_RNA_pol-M_15_CS"/>
</dbReference>
<accession>A0AAV1AYL7</accession>
<dbReference type="InterPro" id="IPR001529">
    <property type="entry name" value="Zn_ribbon_RPB9"/>
</dbReference>
<feature type="binding site" evidence="9">
    <location>
        <position position="26"/>
    </location>
    <ligand>
        <name>Zn(2+)</name>
        <dbReference type="ChEBI" id="CHEBI:29105"/>
        <label>1</label>
    </ligand>
</feature>
<dbReference type="EMBL" id="OX451740">
    <property type="protein sequence ID" value="CAI8615646.1"/>
    <property type="molecule type" value="Genomic_DNA"/>
</dbReference>
<evidence type="ECO:0000256" key="8">
    <source>
        <dbReference type="PIRNR" id="PIRNR005586"/>
    </source>
</evidence>
<comment type="similarity">
    <text evidence="8 11">Belongs to the archaeal rpoM/eukaryotic RPA12/RPB9/RPC11 RNA polymerase family.</text>
</comment>
<dbReference type="SUPFAM" id="SSF57783">
    <property type="entry name" value="Zinc beta-ribbon"/>
    <property type="match status" value="1"/>
</dbReference>
<dbReference type="Proteomes" id="UP001157006">
    <property type="component" value="Chromosome 5"/>
</dbReference>
<proteinExistence type="inferred from homology"/>
<dbReference type="PROSITE" id="PS51133">
    <property type="entry name" value="ZF_TFIIS_2"/>
    <property type="match status" value="1"/>
</dbReference>
<dbReference type="GO" id="GO:0008270">
    <property type="term" value="F:zinc ion binding"/>
    <property type="evidence" value="ECO:0007669"/>
    <property type="project" value="UniProtKB-KW"/>
</dbReference>
<keyword evidence="14" id="KW-1185">Reference proteome</keyword>
<dbReference type="SMART" id="SM00440">
    <property type="entry name" value="ZnF_C2C2"/>
    <property type="match status" value="1"/>
</dbReference>
<dbReference type="CDD" id="cd10509">
    <property type="entry name" value="Zn-ribbon_RPC11"/>
    <property type="match status" value="1"/>
</dbReference>
<reference evidence="13 14" key="1">
    <citation type="submission" date="2023-01" db="EMBL/GenBank/DDBJ databases">
        <authorList>
            <person name="Kreplak J."/>
        </authorList>
    </citation>
    <scope>NUCLEOTIDE SEQUENCE [LARGE SCALE GENOMIC DNA]</scope>
</reference>
<evidence type="ECO:0000259" key="12">
    <source>
        <dbReference type="PROSITE" id="PS51133"/>
    </source>
</evidence>
<feature type="binding site" evidence="9">
    <location>
        <position position="29"/>
    </location>
    <ligand>
        <name>Zn(2+)</name>
        <dbReference type="ChEBI" id="CHEBI:29105"/>
        <label>1</label>
    </ligand>
</feature>
<dbReference type="InterPro" id="IPR001222">
    <property type="entry name" value="Znf_TFIIS"/>
</dbReference>
<feature type="domain" description="TFIIS-type" evidence="12">
    <location>
        <begin position="67"/>
        <end position="109"/>
    </location>
</feature>
<evidence type="ECO:0000313" key="13">
    <source>
        <dbReference type="EMBL" id="CAI8615646.1"/>
    </source>
</evidence>
<gene>
    <name evidence="13" type="ORF">VFH_V189440</name>
</gene>
<evidence type="ECO:0000256" key="11">
    <source>
        <dbReference type="RuleBase" id="RU003474"/>
    </source>
</evidence>
<dbReference type="SMART" id="SM00661">
    <property type="entry name" value="RPOL9"/>
    <property type="match status" value="1"/>
</dbReference>
<dbReference type="GO" id="GO:0003676">
    <property type="term" value="F:nucleic acid binding"/>
    <property type="evidence" value="ECO:0007669"/>
    <property type="project" value="InterPro"/>
</dbReference>
<feature type="binding site" evidence="9">
    <location>
        <position position="71"/>
    </location>
    <ligand>
        <name>Zn(2+)</name>
        <dbReference type="ChEBI" id="CHEBI:29105"/>
        <label>2</label>
    </ligand>
</feature>
<evidence type="ECO:0000256" key="9">
    <source>
        <dbReference type="PIRSR" id="PIRSR005586-1"/>
    </source>
</evidence>
<keyword evidence="4 10" id="KW-0863">Zinc-finger</keyword>
<evidence type="ECO:0000256" key="5">
    <source>
        <dbReference type="ARBA" id="ARBA00022833"/>
    </source>
</evidence>
<feature type="zinc finger region" description="C4-type" evidence="10">
    <location>
        <begin position="4"/>
        <end position="29"/>
    </location>
</feature>
<evidence type="ECO:0000256" key="1">
    <source>
        <dbReference type="ARBA" id="ARBA00004123"/>
    </source>
</evidence>
<feature type="binding site" evidence="9">
    <location>
        <position position="4"/>
    </location>
    <ligand>
        <name>Zn(2+)</name>
        <dbReference type="ChEBI" id="CHEBI:29105"/>
        <label>1</label>
    </ligand>
</feature>
<feature type="binding site" evidence="9">
    <location>
        <position position="74"/>
    </location>
    <ligand>
        <name>Zn(2+)</name>
        <dbReference type="ChEBI" id="CHEBI:29105"/>
        <label>2</label>
    </ligand>
</feature>
<keyword evidence="2 8" id="KW-0240">DNA-directed RNA polymerase</keyword>
<evidence type="ECO:0000256" key="6">
    <source>
        <dbReference type="ARBA" id="ARBA00023163"/>
    </source>
</evidence>
<dbReference type="PROSITE" id="PS01030">
    <property type="entry name" value="RNA_POL_M_15KD"/>
    <property type="match status" value="1"/>
</dbReference>
<feature type="binding site" evidence="9">
    <location>
        <position position="7"/>
    </location>
    <ligand>
        <name>Zn(2+)</name>
        <dbReference type="ChEBI" id="CHEBI:29105"/>
        <label>1</label>
    </ligand>
</feature>
<evidence type="ECO:0000256" key="7">
    <source>
        <dbReference type="ARBA" id="ARBA00023242"/>
    </source>
</evidence>
<keyword evidence="3 9" id="KW-0479">Metal-binding</keyword>
<sequence>MEFCPTCGSMLLIELPNMGHATRFYCTTCPYVCPIERGVKIKRKQILVRKGIDPVISSDDIKNAPTTEVPCPICRHDKAAYKEIQTRSADEPATLFFKCLNMKCGHNWREG</sequence>
<protein>
    <recommendedName>
        <fullName evidence="8">DNA-directed RNA polymerase subunit</fullName>
    </recommendedName>
</protein>
<feature type="binding site" evidence="9">
    <location>
        <position position="104"/>
    </location>
    <ligand>
        <name>Zn(2+)</name>
        <dbReference type="ChEBI" id="CHEBI:29105"/>
        <label>2</label>
    </ligand>
</feature>
<dbReference type="PANTHER" id="PTHR11239:SF12">
    <property type="entry name" value="DNA-DIRECTED RNA POLYMERASE III SUBUNIT RPC10"/>
    <property type="match status" value="1"/>
</dbReference>
<evidence type="ECO:0000256" key="2">
    <source>
        <dbReference type="ARBA" id="ARBA00022478"/>
    </source>
</evidence>
<dbReference type="GO" id="GO:0003899">
    <property type="term" value="F:DNA-directed RNA polymerase activity"/>
    <property type="evidence" value="ECO:0007669"/>
    <property type="project" value="InterPro"/>
</dbReference>
<dbReference type="GO" id="GO:0005666">
    <property type="term" value="C:RNA polymerase III complex"/>
    <property type="evidence" value="ECO:0007669"/>
    <property type="project" value="TreeGrafter"/>
</dbReference>
<dbReference type="Gene3D" id="2.20.25.10">
    <property type="match status" value="1"/>
</dbReference>
<dbReference type="PROSITE" id="PS00466">
    <property type="entry name" value="ZF_TFIIS_1"/>
    <property type="match status" value="1"/>
</dbReference>
<name>A0AAV1AYL7_VICFA</name>
<dbReference type="AlphaFoldDB" id="A0AAV1AYL7"/>
<dbReference type="PANTHER" id="PTHR11239">
    <property type="entry name" value="DNA-DIRECTED RNA POLYMERASE"/>
    <property type="match status" value="1"/>
</dbReference>
<keyword evidence="6 8" id="KW-0804">Transcription</keyword>
<dbReference type="InterPro" id="IPR012164">
    <property type="entry name" value="Rpa12/Rpb9/Rpc10/TFS"/>
</dbReference>
<comment type="function">
    <text evidence="8">DNA-dependent RNA polymerase catalyzes the transcription of DNA into RNA using the four ribonucleoside triphosphates as substrates.</text>
</comment>
<feature type="binding site" evidence="9">
    <location>
        <position position="99"/>
    </location>
    <ligand>
        <name>Zn(2+)</name>
        <dbReference type="ChEBI" id="CHEBI:29105"/>
        <label>2</label>
    </ligand>
</feature>
<dbReference type="GO" id="GO:0006386">
    <property type="term" value="P:termination of RNA polymerase III transcription"/>
    <property type="evidence" value="ECO:0007669"/>
    <property type="project" value="TreeGrafter"/>
</dbReference>
<keyword evidence="7 8" id="KW-0539">Nucleus</keyword>
<dbReference type="Gene3D" id="2.20.70.10">
    <property type="match status" value="1"/>
</dbReference>
<evidence type="ECO:0000256" key="3">
    <source>
        <dbReference type="ARBA" id="ARBA00022723"/>
    </source>
</evidence>
<evidence type="ECO:0000256" key="4">
    <source>
        <dbReference type="ARBA" id="ARBA00022771"/>
    </source>
</evidence>
<organism evidence="13 14">
    <name type="scientific">Vicia faba</name>
    <name type="common">Broad bean</name>
    <name type="synonym">Faba vulgaris</name>
    <dbReference type="NCBI Taxonomy" id="3906"/>
    <lineage>
        <taxon>Eukaryota</taxon>
        <taxon>Viridiplantae</taxon>
        <taxon>Streptophyta</taxon>
        <taxon>Embryophyta</taxon>
        <taxon>Tracheophyta</taxon>
        <taxon>Spermatophyta</taxon>
        <taxon>Magnoliopsida</taxon>
        <taxon>eudicotyledons</taxon>
        <taxon>Gunneridae</taxon>
        <taxon>Pentapetalae</taxon>
        <taxon>rosids</taxon>
        <taxon>fabids</taxon>
        <taxon>Fabales</taxon>
        <taxon>Fabaceae</taxon>
        <taxon>Papilionoideae</taxon>
        <taxon>50 kb inversion clade</taxon>
        <taxon>NPAAA clade</taxon>
        <taxon>Hologalegina</taxon>
        <taxon>IRL clade</taxon>
        <taxon>Fabeae</taxon>
        <taxon>Vicia</taxon>
    </lineage>
</organism>
<evidence type="ECO:0000256" key="10">
    <source>
        <dbReference type="PIRSR" id="PIRSR005586-2"/>
    </source>
</evidence>
<comment type="subcellular location">
    <subcellularLocation>
        <location evidence="1 8">Nucleus</location>
    </subcellularLocation>
</comment>
<evidence type="ECO:0000313" key="14">
    <source>
        <dbReference type="Proteomes" id="UP001157006"/>
    </source>
</evidence>
<dbReference type="Pfam" id="PF01096">
    <property type="entry name" value="Zn_ribbon_TFIIS"/>
    <property type="match status" value="1"/>
</dbReference>
<dbReference type="Pfam" id="PF02150">
    <property type="entry name" value="Zn_ribbon_RPB9"/>
    <property type="match status" value="1"/>
</dbReference>